<accession>A0A6A6EHH1</accession>
<dbReference type="OrthoDB" id="3724701at2759"/>
<evidence type="ECO:0000313" key="2">
    <source>
        <dbReference type="Proteomes" id="UP000800200"/>
    </source>
</evidence>
<proteinExistence type="predicted"/>
<name>A0A6A6EHH1_9PEZI</name>
<dbReference type="Proteomes" id="UP000800200">
    <property type="component" value="Unassembled WGS sequence"/>
</dbReference>
<gene>
    <name evidence="1" type="ORF">K469DRAFT_394972</name>
</gene>
<organism evidence="1 2">
    <name type="scientific">Zopfia rhizophila CBS 207.26</name>
    <dbReference type="NCBI Taxonomy" id="1314779"/>
    <lineage>
        <taxon>Eukaryota</taxon>
        <taxon>Fungi</taxon>
        <taxon>Dikarya</taxon>
        <taxon>Ascomycota</taxon>
        <taxon>Pezizomycotina</taxon>
        <taxon>Dothideomycetes</taxon>
        <taxon>Dothideomycetes incertae sedis</taxon>
        <taxon>Zopfiaceae</taxon>
        <taxon>Zopfia</taxon>
    </lineage>
</organism>
<dbReference type="AlphaFoldDB" id="A0A6A6EHH1"/>
<dbReference type="PANTHER" id="PTHR42354:SF1">
    <property type="entry name" value="C2H2-TYPE DOMAIN-CONTAINING PROTEIN"/>
    <property type="match status" value="1"/>
</dbReference>
<dbReference type="PANTHER" id="PTHR42354">
    <property type="entry name" value="C2H2-TYPE DOMAIN-CONTAINING PROTEIN"/>
    <property type="match status" value="1"/>
</dbReference>
<keyword evidence="2" id="KW-1185">Reference proteome</keyword>
<sequence length="310" mass="35942">MSALSNYTSLTLWDIDCEFQKSYDAYEQWLSKNRRKRTRWECFASKNHDDELGKALTLGRSVQNIIECGQDTFGSRFERGDSICNTILESQLLRAQQEISVPLLDAALSRVPIPIPTSDIITAAKAIRRTCLSALRDQYTRFKSTTSIPFLPPPRFSVQFCPFASQLQKDRSTNFQTRKVRPHDRHDERETCPSCHAQISVSLHSGLPEYRRLLFMFHTPPPSTTEKHSNTQASFACTGCYKNFETSYGFLDHVFQKERGSERSCLRKWSSAWNLNEVYLESDPDVVEKCLKNCLRRELTRLRKAKEWDF</sequence>
<evidence type="ECO:0000313" key="1">
    <source>
        <dbReference type="EMBL" id="KAF2190881.1"/>
    </source>
</evidence>
<evidence type="ECO:0008006" key="3">
    <source>
        <dbReference type="Google" id="ProtNLM"/>
    </source>
</evidence>
<protein>
    <recommendedName>
        <fullName evidence="3">C2H2-type domain-containing protein</fullName>
    </recommendedName>
</protein>
<dbReference type="EMBL" id="ML994618">
    <property type="protein sequence ID" value="KAF2190881.1"/>
    <property type="molecule type" value="Genomic_DNA"/>
</dbReference>
<reference evidence="1" key="1">
    <citation type="journal article" date="2020" name="Stud. Mycol.">
        <title>101 Dothideomycetes genomes: a test case for predicting lifestyles and emergence of pathogens.</title>
        <authorList>
            <person name="Haridas S."/>
            <person name="Albert R."/>
            <person name="Binder M."/>
            <person name="Bloem J."/>
            <person name="Labutti K."/>
            <person name="Salamov A."/>
            <person name="Andreopoulos B."/>
            <person name="Baker S."/>
            <person name="Barry K."/>
            <person name="Bills G."/>
            <person name="Bluhm B."/>
            <person name="Cannon C."/>
            <person name="Castanera R."/>
            <person name="Culley D."/>
            <person name="Daum C."/>
            <person name="Ezra D."/>
            <person name="Gonzalez J."/>
            <person name="Henrissat B."/>
            <person name="Kuo A."/>
            <person name="Liang C."/>
            <person name="Lipzen A."/>
            <person name="Lutzoni F."/>
            <person name="Magnuson J."/>
            <person name="Mondo S."/>
            <person name="Nolan M."/>
            <person name="Ohm R."/>
            <person name="Pangilinan J."/>
            <person name="Park H.-J."/>
            <person name="Ramirez L."/>
            <person name="Alfaro M."/>
            <person name="Sun H."/>
            <person name="Tritt A."/>
            <person name="Yoshinaga Y."/>
            <person name="Zwiers L.-H."/>
            <person name="Turgeon B."/>
            <person name="Goodwin S."/>
            <person name="Spatafora J."/>
            <person name="Crous P."/>
            <person name="Grigoriev I."/>
        </authorList>
    </citation>
    <scope>NUCLEOTIDE SEQUENCE</scope>
    <source>
        <strain evidence="1">CBS 207.26</strain>
    </source>
</reference>